<keyword evidence="2" id="KW-0472">Membrane</keyword>
<gene>
    <name evidence="3" type="ORF">CYNAS_LOCUS11713</name>
</gene>
<organism evidence="3 4">
    <name type="scientific">Cylicocyclus nassatus</name>
    <name type="common">Nematode worm</name>
    <dbReference type="NCBI Taxonomy" id="53992"/>
    <lineage>
        <taxon>Eukaryota</taxon>
        <taxon>Metazoa</taxon>
        <taxon>Ecdysozoa</taxon>
        <taxon>Nematoda</taxon>
        <taxon>Chromadorea</taxon>
        <taxon>Rhabditida</taxon>
        <taxon>Rhabditina</taxon>
        <taxon>Rhabditomorpha</taxon>
        <taxon>Strongyloidea</taxon>
        <taxon>Strongylidae</taxon>
        <taxon>Cylicocyclus</taxon>
    </lineage>
</organism>
<feature type="region of interest" description="Disordered" evidence="1">
    <location>
        <begin position="181"/>
        <end position="266"/>
    </location>
</feature>
<dbReference type="EMBL" id="CATQJL010000223">
    <property type="protein sequence ID" value="CAJ0599730.1"/>
    <property type="molecule type" value="Genomic_DNA"/>
</dbReference>
<comment type="caution">
    <text evidence="3">The sequence shown here is derived from an EMBL/GenBank/DDBJ whole genome shotgun (WGS) entry which is preliminary data.</text>
</comment>
<protein>
    <submittedName>
        <fullName evidence="3">Uncharacterized protein</fullName>
    </submittedName>
</protein>
<evidence type="ECO:0000256" key="1">
    <source>
        <dbReference type="SAM" id="MobiDB-lite"/>
    </source>
</evidence>
<keyword evidence="4" id="KW-1185">Reference proteome</keyword>
<evidence type="ECO:0000313" key="4">
    <source>
        <dbReference type="Proteomes" id="UP001176961"/>
    </source>
</evidence>
<sequence>MQLAAISDQLLTLISMAENSDGDDDGLVVLHPHIMHDDIISTIDTRQSVYWDACAVVVILAIVIGIFVTSNLYYCCGQGLFLGLPKEKKSHTDIYKEMRKKRPKKMKSEEIDMSLFKVTEPLVHMRDLEGEVKHAMDTMKSAEIVKVQFDPALNEFTRIGSTIDVFNKSHRKTFEELSREKVDDAVTKKPKEALEKKPGAPQVEKLPIGKEDKNREMDKRKEQREKKELKEKKVKDAEMKSPEEAGAKKEDAEMKKPAERSGGGVP</sequence>
<keyword evidence="2" id="KW-1133">Transmembrane helix</keyword>
<dbReference type="AlphaFoldDB" id="A0AA36GX15"/>
<dbReference type="Proteomes" id="UP001176961">
    <property type="component" value="Unassembled WGS sequence"/>
</dbReference>
<proteinExistence type="predicted"/>
<keyword evidence="2" id="KW-0812">Transmembrane</keyword>
<accession>A0AA36GX15</accession>
<evidence type="ECO:0000313" key="3">
    <source>
        <dbReference type="EMBL" id="CAJ0599730.1"/>
    </source>
</evidence>
<reference evidence="3" key="1">
    <citation type="submission" date="2023-07" db="EMBL/GenBank/DDBJ databases">
        <authorList>
            <consortium name="CYATHOMIX"/>
        </authorList>
    </citation>
    <scope>NUCLEOTIDE SEQUENCE</scope>
    <source>
        <strain evidence="3">N/A</strain>
    </source>
</reference>
<feature type="transmembrane region" description="Helical" evidence="2">
    <location>
        <begin position="49"/>
        <end position="74"/>
    </location>
</feature>
<feature type="compositionally biased region" description="Basic and acidic residues" evidence="1">
    <location>
        <begin position="207"/>
        <end position="259"/>
    </location>
</feature>
<name>A0AA36GX15_CYLNA</name>
<feature type="compositionally biased region" description="Basic and acidic residues" evidence="1">
    <location>
        <begin position="181"/>
        <end position="198"/>
    </location>
</feature>
<evidence type="ECO:0000256" key="2">
    <source>
        <dbReference type="SAM" id="Phobius"/>
    </source>
</evidence>